<proteinExistence type="predicted"/>
<dbReference type="AlphaFoldDB" id="A0A8S9HZ04"/>
<dbReference type="EMBL" id="QGKY02001250">
    <property type="protein sequence ID" value="KAF2562447.1"/>
    <property type="molecule type" value="Genomic_DNA"/>
</dbReference>
<accession>A0A8S9HZ04</accession>
<comment type="caution">
    <text evidence="1">The sequence shown here is derived from an EMBL/GenBank/DDBJ whole genome shotgun (WGS) entry which is preliminary data.</text>
</comment>
<organism evidence="1">
    <name type="scientific">Brassica cretica</name>
    <name type="common">Mustard</name>
    <dbReference type="NCBI Taxonomy" id="69181"/>
    <lineage>
        <taxon>Eukaryota</taxon>
        <taxon>Viridiplantae</taxon>
        <taxon>Streptophyta</taxon>
        <taxon>Embryophyta</taxon>
        <taxon>Tracheophyta</taxon>
        <taxon>Spermatophyta</taxon>
        <taxon>Magnoliopsida</taxon>
        <taxon>eudicotyledons</taxon>
        <taxon>Gunneridae</taxon>
        <taxon>Pentapetalae</taxon>
        <taxon>rosids</taxon>
        <taxon>malvids</taxon>
        <taxon>Brassicales</taxon>
        <taxon>Brassicaceae</taxon>
        <taxon>Brassiceae</taxon>
        <taxon>Brassica</taxon>
    </lineage>
</organism>
<sequence>MHGLMSYRRFGRVSDRTLVRARSLRSRLAGYRFSCCDFYLIYGNAMGLGQDLGLLSVLRFVR</sequence>
<reference evidence="1" key="1">
    <citation type="submission" date="2019-12" db="EMBL/GenBank/DDBJ databases">
        <title>Genome sequencing and annotation of Brassica cretica.</title>
        <authorList>
            <person name="Studholme D.J."/>
            <person name="Sarris P.F."/>
        </authorList>
    </citation>
    <scope>NUCLEOTIDE SEQUENCE</scope>
    <source>
        <strain evidence="1">PFS-102/07</strain>
        <tissue evidence="1">Leaf</tissue>
    </source>
</reference>
<name>A0A8S9HZ04_BRACR</name>
<protein>
    <submittedName>
        <fullName evidence="1">Uncharacterized protein</fullName>
    </submittedName>
</protein>
<gene>
    <name evidence="1" type="ORF">F2Q70_00018507</name>
</gene>
<evidence type="ECO:0000313" key="1">
    <source>
        <dbReference type="EMBL" id="KAF2562447.1"/>
    </source>
</evidence>